<dbReference type="PANTHER" id="PTHR43481:SF4">
    <property type="entry name" value="GLYCEROL-1-PHOSPHATE PHOSPHOHYDROLASE 1-RELATED"/>
    <property type="match status" value="1"/>
</dbReference>
<evidence type="ECO:0000313" key="1">
    <source>
        <dbReference type="EMBL" id="QAT17440.1"/>
    </source>
</evidence>
<organism evidence="1 2">
    <name type="scientific">Velamenicoccus archaeovorus</name>
    <dbReference type="NCBI Taxonomy" id="1930593"/>
    <lineage>
        <taxon>Bacteria</taxon>
        <taxon>Pseudomonadati</taxon>
        <taxon>Candidatus Omnitrophota</taxon>
        <taxon>Candidatus Velamenicoccus</taxon>
    </lineage>
</organism>
<dbReference type="KEGG" id="vai:BU251_06790"/>
<accession>A0A410P5L5</accession>
<dbReference type="EMBL" id="CP019384">
    <property type="protein sequence ID" value="QAT17440.1"/>
    <property type="molecule type" value="Genomic_DNA"/>
</dbReference>
<reference evidence="1 2" key="1">
    <citation type="submission" date="2017-01" db="EMBL/GenBank/DDBJ databases">
        <title>First insights into the biology of 'candidatus Vampirococcus archaeovorus'.</title>
        <authorList>
            <person name="Kizina J."/>
            <person name="Jordan S."/>
            <person name="Stueber K."/>
            <person name="Reinhardt R."/>
            <person name="Harder J."/>
        </authorList>
    </citation>
    <scope>NUCLEOTIDE SEQUENCE [LARGE SCALE GENOMIC DNA]</scope>
    <source>
        <strain evidence="1 2">LiM</strain>
    </source>
</reference>
<dbReference type="RefSeq" id="WP_128700272.1">
    <property type="nucleotide sequence ID" value="NZ_CP019384.1"/>
</dbReference>
<protein>
    <submittedName>
        <fullName evidence="1">Beta-phosphoglucomutase</fullName>
    </submittedName>
</protein>
<dbReference type="InterPro" id="IPR036412">
    <property type="entry name" value="HAD-like_sf"/>
</dbReference>
<dbReference type="InterPro" id="IPR023198">
    <property type="entry name" value="PGP-like_dom2"/>
</dbReference>
<dbReference type="PRINTS" id="PR00413">
    <property type="entry name" value="HADHALOGNASE"/>
</dbReference>
<proteinExistence type="predicted"/>
<dbReference type="Pfam" id="PF13419">
    <property type="entry name" value="HAD_2"/>
    <property type="match status" value="1"/>
</dbReference>
<dbReference type="PANTHER" id="PTHR43481">
    <property type="entry name" value="FRUCTOSE-1-PHOSPHATE PHOSPHATASE"/>
    <property type="match status" value="1"/>
</dbReference>
<dbReference type="InterPro" id="IPR051806">
    <property type="entry name" value="HAD-like_SPP"/>
</dbReference>
<sequence>MKTIKVKTVIFDMDGVITDTMLYHFRAWRRIYAAQGFKVSREEIYRREGQPGYRTIKEILGERGIPFDEAKARRILSEKERLFKKIVHKRFIRGVKDFLRHLHHRGVAAALVTGTARHEAEEILPKNFLKRFAVSVTGDEVRHGKPHPEPYLRALKKLNIRPQDAIVIENAPFGIRSAKKARLACIALETSLSRAYLKDADFIFSSYRDLRRHLDFEADGED</sequence>
<dbReference type="SUPFAM" id="SSF56784">
    <property type="entry name" value="HAD-like"/>
    <property type="match status" value="1"/>
</dbReference>
<dbReference type="SFLD" id="SFLDS00003">
    <property type="entry name" value="Haloacid_Dehalogenase"/>
    <property type="match status" value="1"/>
</dbReference>
<dbReference type="CDD" id="cd07505">
    <property type="entry name" value="HAD_BPGM-like"/>
    <property type="match status" value="1"/>
</dbReference>
<dbReference type="NCBIfam" id="TIGR01509">
    <property type="entry name" value="HAD-SF-IA-v3"/>
    <property type="match status" value="1"/>
</dbReference>
<dbReference type="InterPro" id="IPR041492">
    <property type="entry name" value="HAD_2"/>
</dbReference>
<dbReference type="OrthoDB" id="9778019at2"/>
<dbReference type="SFLD" id="SFLDG01129">
    <property type="entry name" value="C1.5:_HAD__Beta-PGM__Phosphata"/>
    <property type="match status" value="1"/>
</dbReference>
<dbReference type="Gene3D" id="3.40.50.1000">
    <property type="entry name" value="HAD superfamily/HAD-like"/>
    <property type="match status" value="1"/>
</dbReference>
<name>A0A410P5L5_VELA1</name>
<keyword evidence="2" id="KW-1185">Reference proteome</keyword>
<dbReference type="GO" id="GO:0050308">
    <property type="term" value="F:sugar-phosphatase activity"/>
    <property type="evidence" value="ECO:0007669"/>
    <property type="project" value="TreeGrafter"/>
</dbReference>
<evidence type="ECO:0000313" key="2">
    <source>
        <dbReference type="Proteomes" id="UP000287243"/>
    </source>
</evidence>
<dbReference type="AlphaFoldDB" id="A0A410P5L5"/>
<dbReference type="SFLD" id="SFLDG01135">
    <property type="entry name" value="C1.5.6:_HAD__Beta-PGM__Phospha"/>
    <property type="match status" value="1"/>
</dbReference>
<dbReference type="InterPro" id="IPR006439">
    <property type="entry name" value="HAD-SF_hydro_IA"/>
</dbReference>
<dbReference type="Gene3D" id="1.10.150.240">
    <property type="entry name" value="Putative phosphatase, domain 2"/>
    <property type="match status" value="1"/>
</dbReference>
<dbReference type="InterPro" id="IPR023214">
    <property type="entry name" value="HAD_sf"/>
</dbReference>
<gene>
    <name evidence="1" type="ORF">BU251_06790</name>
</gene>
<dbReference type="Proteomes" id="UP000287243">
    <property type="component" value="Chromosome"/>
</dbReference>